<accession>A0A251XBK3</accession>
<dbReference type="OrthoDB" id="9783391at2"/>
<organism evidence="2 3">
    <name type="scientific">Thioflexithrix psekupsensis</name>
    <dbReference type="NCBI Taxonomy" id="1570016"/>
    <lineage>
        <taxon>Bacteria</taxon>
        <taxon>Pseudomonadati</taxon>
        <taxon>Pseudomonadota</taxon>
        <taxon>Gammaproteobacteria</taxon>
        <taxon>Thiotrichales</taxon>
        <taxon>Thioflexithrix</taxon>
    </lineage>
</organism>
<evidence type="ECO:0008006" key="4">
    <source>
        <dbReference type="Google" id="ProtNLM"/>
    </source>
</evidence>
<comment type="caution">
    <text evidence="2">The sequence shown here is derived from an EMBL/GenBank/DDBJ whole genome shotgun (WGS) entry which is preliminary data.</text>
</comment>
<dbReference type="Pfam" id="PF03695">
    <property type="entry name" value="UPF0149"/>
    <property type="match status" value="1"/>
</dbReference>
<dbReference type="PANTHER" id="PTHR37528:SF1">
    <property type="entry name" value="UPF0149 PROTEIN YGFB"/>
    <property type="match status" value="1"/>
</dbReference>
<keyword evidence="3" id="KW-1185">Reference proteome</keyword>
<evidence type="ECO:0000313" key="3">
    <source>
        <dbReference type="Proteomes" id="UP000194798"/>
    </source>
</evidence>
<evidence type="ECO:0000256" key="1">
    <source>
        <dbReference type="ARBA" id="ARBA00038308"/>
    </source>
</evidence>
<protein>
    <recommendedName>
        <fullName evidence="4">YecA family protein</fullName>
    </recommendedName>
</protein>
<dbReference type="Proteomes" id="UP000194798">
    <property type="component" value="Unassembled WGS sequence"/>
</dbReference>
<dbReference type="Gene3D" id="1.20.120.740">
    <property type="entry name" value="YgfB uncharacterised protein family UPF0149, PF03695"/>
    <property type="match status" value="1"/>
</dbReference>
<dbReference type="EMBL" id="MSLT01000002">
    <property type="protein sequence ID" value="OUD16031.1"/>
    <property type="molecule type" value="Genomic_DNA"/>
</dbReference>
<dbReference type="GO" id="GO:0005829">
    <property type="term" value="C:cytosol"/>
    <property type="evidence" value="ECO:0007669"/>
    <property type="project" value="TreeGrafter"/>
</dbReference>
<name>A0A251XBK3_9GAMM</name>
<gene>
    <name evidence="2" type="ORF">TPSD3_01105</name>
</gene>
<dbReference type="InterPro" id="IPR011978">
    <property type="entry name" value="YgfB-like"/>
</dbReference>
<reference evidence="2 3" key="1">
    <citation type="submission" date="2016-12" db="EMBL/GenBank/DDBJ databases">
        <title>Thioflexothrix psekupsii D3 genome sequencing and assembly.</title>
        <authorList>
            <person name="Fomenkov A."/>
            <person name="Vincze T."/>
            <person name="Grabovich M."/>
            <person name="Anton B.P."/>
            <person name="Dubinina G."/>
            <person name="Orlova M."/>
            <person name="Belousova E."/>
            <person name="Roberts R.J."/>
        </authorList>
    </citation>
    <scope>NUCLEOTIDE SEQUENCE [LARGE SCALE GENOMIC DNA]</scope>
    <source>
        <strain evidence="2">D3</strain>
    </source>
</reference>
<dbReference type="InterPro" id="IPR036255">
    <property type="entry name" value="YgfB-like_sf"/>
</dbReference>
<evidence type="ECO:0000313" key="2">
    <source>
        <dbReference type="EMBL" id="OUD16031.1"/>
    </source>
</evidence>
<dbReference type="RefSeq" id="WP_086486758.1">
    <property type="nucleotide sequence ID" value="NZ_MSLT01000002.1"/>
</dbReference>
<dbReference type="PANTHER" id="PTHR37528">
    <property type="entry name" value="UPF0149 PROTEIN YGFB"/>
    <property type="match status" value="1"/>
</dbReference>
<comment type="similarity">
    <text evidence="1">Belongs to the UPF0149 family.</text>
</comment>
<sequence length="194" mass="22412">MTLHSFSHLYSPLSEALQKLDALSDAAETHGILCGLLCLSPHPQADWERYYQRFLRYVLDDTNRLKADPRCQHLLQALQDYTESQLRSNELTFSLLLPDDHLPLVERVQALMNWCTGFLFGLHLEQPFATAQLDADMQAFLNDISAISQLALPSQDDNSDEADYMHVLEYVRMGVLTLYQQRYYQNPQNQSQME</sequence>
<proteinExistence type="inferred from homology"/>
<dbReference type="SUPFAM" id="SSF101327">
    <property type="entry name" value="YgfB-like"/>
    <property type="match status" value="1"/>
</dbReference>
<dbReference type="AlphaFoldDB" id="A0A251XBK3"/>